<dbReference type="RefSeq" id="WP_046052627.1">
    <property type="nucleotide sequence ID" value="NZ_LACH01000003.1"/>
</dbReference>
<dbReference type="OrthoDB" id="9977827at2"/>
<dbReference type="Proteomes" id="UP000033400">
    <property type="component" value="Unassembled WGS sequence"/>
</dbReference>
<dbReference type="PATRIC" id="fig|294.133.peg.2382"/>
<proteinExistence type="predicted"/>
<protein>
    <submittedName>
        <fullName evidence="1">Uncharacterized protein</fullName>
    </submittedName>
</protein>
<dbReference type="EMBL" id="LACH01000003">
    <property type="protein sequence ID" value="KJZ67264.1"/>
    <property type="molecule type" value="Genomic_DNA"/>
</dbReference>
<name>A0A0F4VEW3_PSEFL</name>
<evidence type="ECO:0000313" key="1">
    <source>
        <dbReference type="EMBL" id="KJZ67264.1"/>
    </source>
</evidence>
<comment type="caution">
    <text evidence="1">The sequence shown here is derived from an EMBL/GenBank/DDBJ whole genome shotgun (WGS) entry which is preliminary data.</text>
</comment>
<evidence type="ECO:0000313" key="2">
    <source>
        <dbReference type="Proteomes" id="UP000033400"/>
    </source>
</evidence>
<reference evidence="1 2" key="1">
    <citation type="submission" date="2015-03" db="EMBL/GenBank/DDBJ databases">
        <title>Comparative genomics of Pseudomonas insights into diversity of traits involved in vanlence and defense.</title>
        <authorList>
            <person name="Qin Y."/>
        </authorList>
    </citation>
    <scope>NUCLEOTIDE SEQUENCE [LARGE SCALE GENOMIC DNA]</scope>
    <source>
        <strain evidence="1 2">H24</strain>
    </source>
</reference>
<sequence>MNINQAVLEAMTFVELIPGAAQGLNIHDPVNRQAAYDFCLDEALRLAQQNTCKPAPRPDMQSLELWQAMCCHATLNEFHRCLKRLQAA</sequence>
<accession>A0A0F4VEW3</accession>
<gene>
    <name evidence="1" type="ORF">VD17_03115</name>
</gene>
<dbReference type="AlphaFoldDB" id="A0A0F4VEW3"/>
<organism evidence="1 2">
    <name type="scientific">Pseudomonas fluorescens</name>
    <dbReference type="NCBI Taxonomy" id="294"/>
    <lineage>
        <taxon>Bacteria</taxon>
        <taxon>Pseudomonadati</taxon>
        <taxon>Pseudomonadota</taxon>
        <taxon>Gammaproteobacteria</taxon>
        <taxon>Pseudomonadales</taxon>
        <taxon>Pseudomonadaceae</taxon>
        <taxon>Pseudomonas</taxon>
    </lineage>
</organism>